<keyword evidence="2" id="KW-0805">Transcription regulation</keyword>
<dbReference type="InterPro" id="IPR003340">
    <property type="entry name" value="B3_DNA-bd"/>
</dbReference>
<evidence type="ECO:0000256" key="5">
    <source>
        <dbReference type="ARBA" id="ARBA00023242"/>
    </source>
</evidence>
<gene>
    <name evidence="7" type="ORF">PIB30_062377</name>
</gene>
<organism evidence="7 8">
    <name type="scientific">Stylosanthes scabra</name>
    <dbReference type="NCBI Taxonomy" id="79078"/>
    <lineage>
        <taxon>Eukaryota</taxon>
        <taxon>Viridiplantae</taxon>
        <taxon>Streptophyta</taxon>
        <taxon>Embryophyta</taxon>
        <taxon>Tracheophyta</taxon>
        <taxon>Spermatophyta</taxon>
        <taxon>Magnoliopsida</taxon>
        <taxon>eudicotyledons</taxon>
        <taxon>Gunneridae</taxon>
        <taxon>Pentapetalae</taxon>
        <taxon>rosids</taxon>
        <taxon>fabids</taxon>
        <taxon>Fabales</taxon>
        <taxon>Fabaceae</taxon>
        <taxon>Papilionoideae</taxon>
        <taxon>50 kb inversion clade</taxon>
        <taxon>dalbergioids sensu lato</taxon>
        <taxon>Dalbergieae</taxon>
        <taxon>Pterocarpus clade</taxon>
        <taxon>Stylosanthes</taxon>
    </lineage>
</organism>
<evidence type="ECO:0000259" key="6">
    <source>
        <dbReference type="PROSITE" id="PS50863"/>
    </source>
</evidence>
<dbReference type="Proteomes" id="UP001341840">
    <property type="component" value="Unassembled WGS sequence"/>
</dbReference>
<evidence type="ECO:0000256" key="4">
    <source>
        <dbReference type="ARBA" id="ARBA00023163"/>
    </source>
</evidence>
<dbReference type="SUPFAM" id="SSF101936">
    <property type="entry name" value="DNA-binding pseudobarrel domain"/>
    <property type="match status" value="1"/>
</dbReference>
<sequence length="277" mass="31539">MAGRDVSTKGSFFLEVNPDLVNPFLPYMLGCEAIDGGSDHVEGIQTSLYFPLKDNFKTAKSSPDLSHFNECSLKLACDEIPIKAFYMGNLSCGQAPRYVHLKGFPDVFLPSIQTCLYDDCYETKGFMEFDINFYQVGEVMKIDERDKHVHGIFAFSPVTSRSGADPPQRQIPYSLEEGRAVIYIHVSRCYQASKHVTTHWFAVRAFPSKLPYVKVYSTRGRGVMMKLIWRQCRSNELILTHGWKDFLRSNQLRHGSAVKFSVLSTDETTMFINIITQ</sequence>
<dbReference type="PROSITE" id="PS50863">
    <property type="entry name" value="B3"/>
    <property type="match status" value="1"/>
</dbReference>
<keyword evidence="5" id="KW-0539">Nucleus</keyword>
<protein>
    <recommendedName>
        <fullName evidence="6">TF-B3 domain-containing protein</fullName>
    </recommendedName>
</protein>
<keyword evidence="8" id="KW-1185">Reference proteome</keyword>
<feature type="domain" description="TF-B3" evidence="6">
    <location>
        <begin position="213"/>
        <end position="277"/>
    </location>
</feature>
<accession>A0ABU6VLA5</accession>
<comment type="subcellular location">
    <subcellularLocation>
        <location evidence="1">Nucleus</location>
    </subcellularLocation>
</comment>
<proteinExistence type="predicted"/>
<evidence type="ECO:0000313" key="8">
    <source>
        <dbReference type="Proteomes" id="UP001341840"/>
    </source>
</evidence>
<evidence type="ECO:0000313" key="7">
    <source>
        <dbReference type="EMBL" id="MED6173727.1"/>
    </source>
</evidence>
<dbReference type="EMBL" id="JASCZI010151613">
    <property type="protein sequence ID" value="MED6173727.1"/>
    <property type="molecule type" value="Genomic_DNA"/>
</dbReference>
<reference evidence="7 8" key="1">
    <citation type="journal article" date="2023" name="Plants (Basel)">
        <title>Bridging the Gap: Combining Genomics and Transcriptomics Approaches to Understand Stylosanthes scabra, an Orphan Legume from the Brazilian Caatinga.</title>
        <authorList>
            <person name="Ferreira-Neto J.R.C."/>
            <person name="da Silva M.D."/>
            <person name="Binneck E."/>
            <person name="de Melo N.F."/>
            <person name="da Silva R.H."/>
            <person name="de Melo A.L.T.M."/>
            <person name="Pandolfi V."/>
            <person name="Bustamante F.O."/>
            <person name="Brasileiro-Vidal A.C."/>
            <person name="Benko-Iseppon A.M."/>
        </authorList>
    </citation>
    <scope>NUCLEOTIDE SEQUENCE [LARGE SCALE GENOMIC DNA]</scope>
    <source>
        <tissue evidence="7">Leaves</tissue>
    </source>
</reference>
<comment type="caution">
    <text evidence="7">The sequence shown here is derived from an EMBL/GenBank/DDBJ whole genome shotgun (WGS) entry which is preliminary data.</text>
</comment>
<evidence type="ECO:0000256" key="3">
    <source>
        <dbReference type="ARBA" id="ARBA00023125"/>
    </source>
</evidence>
<evidence type="ECO:0000256" key="1">
    <source>
        <dbReference type="ARBA" id="ARBA00004123"/>
    </source>
</evidence>
<dbReference type="InterPro" id="IPR015300">
    <property type="entry name" value="DNA-bd_pseudobarrel_sf"/>
</dbReference>
<keyword evidence="4" id="KW-0804">Transcription</keyword>
<dbReference type="Gene3D" id="2.40.330.10">
    <property type="entry name" value="DNA-binding pseudobarrel domain"/>
    <property type="match status" value="1"/>
</dbReference>
<keyword evidence="3" id="KW-0238">DNA-binding</keyword>
<name>A0ABU6VLA5_9FABA</name>
<evidence type="ECO:0000256" key="2">
    <source>
        <dbReference type="ARBA" id="ARBA00023015"/>
    </source>
</evidence>